<dbReference type="AlphaFoldDB" id="A0A329U9N6"/>
<protein>
    <submittedName>
        <fullName evidence="2">Phage tail assembly protein</fullName>
    </submittedName>
</protein>
<accession>A0A329U9N6</accession>
<evidence type="ECO:0000313" key="2">
    <source>
        <dbReference type="EMBL" id="RAW58189.1"/>
    </source>
</evidence>
<name>A0A329U9N6_9FIRM</name>
<reference evidence="3 4" key="1">
    <citation type="submission" date="2018-02" db="EMBL/GenBank/DDBJ databases">
        <title>Complete genome sequencing of Faecalibacterium prausnitzii strains isolated from the human gut.</title>
        <authorList>
            <person name="Fitzgerald B.C."/>
            <person name="Shkoporov A.N."/>
            <person name="Ross P.R."/>
            <person name="Hill C."/>
        </authorList>
    </citation>
    <scope>NUCLEOTIDE SEQUENCE [LARGE SCALE GENOMIC DNA]</scope>
    <source>
        <strain evidence="2 3">APC923/61-1</strain>
        <strain evidence="1 4">APC942/32-1</strain>
    </source>
</reference>
<evidence type="ECO:0000313" key="1">
    <source>
        <dbReference type="EMBL" id="RAW53511.1"/>
    </source>
</evidence>
<gene>
    <name evidence="2" type="ORF">C4N22_09565</name>
    <name evidence="1" type="ORF">C4N26_10105</name>
</gene>
<sequence length="207" mass="22905">MDNIVKFDKPYKFEGKEYDSLDLSGMEKMTVQDLIDIQKSIGNETAAMYAMEMTTSFAQEMAVKATGKPVEFFKLMPRGKIKKVQAAVIKGMDNSENADEVKKQLESHTLKFAAPYTYEGSEKAELKGKTFDGIDLSGVGELNTMSESMAENRMAAGGFAPVNTHRNYLYCCIIASMGTGYPVDFFAGLPLCEAVKLRDAVNSDFFE</sequence>
<dbReference type="OrthoDB" id="1935314at2"/>
<dbReference type="RefSeq" id="WP_112148807.1">
    <property type="nucleotide sequence ID" value="NZ_PRLB01000010.1"/>
</dbReference>
<evidence type="ECO:0000313" key="3">
    <source>
        <dbReference type="Proteomes" id="UP000250583"/>
    </source>
</evidence>
<dbReference type="Proteomes" id="UP000250583">
    <property type="component" value="Unassembled WGS sequence"/>
</dbReference>
<organism evidence="2 3">
    <name type="scientific">Faecalibacterium prausnitzii</name>
    <dbReference type="NCBI Taxonomy" id="853"/>
    <lineage>
        <taxon>Bacteria</taxon>
        <taxon>Bacillati</taxon>
        <taxon>Bacillota</taxon>
        <taxon>Clostridia</taxon>
        <taxon>Eubacteriales</taxon>
        <taxon>Oscillospiraceae</taxon>
        <taxon>Faecalibacterium</taxon>
    </lineage>
</organism>
<proteinExistence type="predicted"/>
<evidence type="ECO:0000313" key="4">
    <source>
        <dbReference type="Proteomes" id="UP000251144"/>
    </source>
</evidence>
<comment type="caution">
    <text evidence="2">The sequence shown here is derived from an EMBL/GenBank/DDBJ whole genome shotgun (WGS) entry which is preliminary data.</text>
</comment>
<dbReference type="EMBL" id="PRLE01000005">
    <property type="protein sequence ID" value="RAW58189.1"/>
    <property type="molecule type" value="Genomic_DNA"/>
</dbReference>
<dbReference type="EMBL" id="PRLB01000010">
    <property type="protein sequence ID" value="RAW53511.1"/>
    <property type="molecule type" value="Genomic_DNA"/>
</dbReference>
<dbReference type="Proteomes" id="UP000251144">
    <property type="component" value="Unassembled WGS sequence"/>
</dbReference>